<dbReference type="GO" id="GO:0016020">
    <property type="term" value="C:membrane"/>
    <property type="evidence" value="ECO:0007669"/>
    <property type="project" value="UniProtKB-SubCell"/>
</dbReference>
<keyword evidence="3" id="KW-1133">Transmembrane helix</keyword>
<protein>
    <submittedName>
        <fullName evidence="7">GRAM domain-containing protein, variant 3</fullName>
    </submittedName>
</protein>
<dbReference type="EMBL" id="LGRX02001189">
    <property type="protein sequence ID" value="KAK3286694.1"/>
    <property type="molecule type" value="Genomic_DNA"/>
</dbReference>
<organism evidence="7 8">
    <name type="scientific">Cymbomonas tetramitiformis</name>
    <dbReference type="NCBI Taxonomy" id="36881"/>
    <lineage>
        <taxon>Eukaryota</taxon>
        <taxon>Viridiplantae</taxon>
        <taxon>Chlorophyta</taxon>
        <taxon>Pyramimonadophyceae</taxon>
        <taxon>Pyramimonadales</taxon>
        <taxon>Pyramimonadaceae</taxon>
        <taxon>Cymbomonas</taxon>
    </lineage>
</organism>
<evidence type="ECO:0000313" key="8">
    <source>
        <dbReference type="Proteomes" id="UP001190700"/>
    </source>
</evidence>
<dbReference type="InterPro" id="IPR031968">
    <property type="entry name" value="VASt"/>
</dbReference>
<dbReference type="Gene3D" id="2.30.29.30">
    <property type="entry name" value="Pleckstrin-homology domain (PH domain)/Phosphotyrosine-binding domain (PTB)"/>
    <property type="match status" value="1"/>
</dbReference>
<feature type="domain" description="VASt" evidence="6">
    <location>
        <begin position="196"/>
        <end position="368"/>
    </location>
</feature>
<dbReference type="Pfam" id="PF16016">
    <property type="entry name" value="VASt"/>
    <property type="match status" value="1"/>
</dbReference>
<evidence type="ECO:0000256" key="5">
    <source>
        <dbReference type="SAM" id="MobiDB-lite"/>
    </source>
</evidence>
<evidence type="ECO:0000256" key="2">
    <source>
        <dbReference type="ARBA" id="ARBA00022692"/>
    </source>
</evidence>
<accession>A0AAE0GYJ6</accession>
<dbReference type="AlphaFoldDB" id="A0AAE0GYJ6"/>
<keyword evidence="8" id="KW-1185">Reference proteome</keyword>
<feature type="region of interest" description="Disordered" evidence="5">
    <location>
        <begin position="69"/>
        <end position="180"/>
    </location>
</feature>
<evidence type="ECO:0000313" key="7">
    <source>
        <dbReference type="EMBL" id="KAK3286694.1"/>
    </source>
</evidence>
<evidence type="ECO:0000256" key="1">
    <source>
        <dbReference type="ARBA" id="ARBA00004370"/>
    </source>
</evidence>
<comment type="subcellular location">
    <subcellularLocation>
        <location evidence="1">Membrane</location>
    </subcellularLocation>
</comment>
<dbReference type="PROSITE" id="PS51778">
    <property type="entry name" value="VAST"/>
    <property type="match status" value="1"/>
</dbReference>
<dbReference type="InterPro" id="IPR011993">
    <property type="entry name" value="PH-like_dom_sf"/>
</dbReference>
<reference evidence="7 8" key="1">
    <citation type="journal article" date="2015" name="Genome Biol. Evol.">
        <title>Comparative Genomics of a Bacterivorous Green Alga Reveals Evolutionary Causalities and Consequences of Phago-Mixotrophic Mode of Nutrition.</title>
        <authorList>
            <person name="Burns J.A."/>
            <person name="Paasch A."/>
            <person name="Narechania A."/>
            <person name="Kim E."/>
        </authorList>
    </citation>
    <scope>NUCLEOTIDE SEQUENCE [LARGE SCALE GENOMIC DNA]</scope>
    <source>
        <strain evidence="7 8">PLY_AMNH</strain>
    </source>
</reference>
<sequence>MRKVIPLKDVTGVRKAKTAIVVPNAVEITVFGKREFFTSFLSPDKAYRMILEAWKNTSRYAKLFLGKPLSEGETEEPSRPLSAPIRRRSRSKKDLLESSWDADDSPKSSDAAYDPHTLAPDASPTPGSPPSESAHRNSSDIAGSPPHAQAESGASTGRNSHDTSRAPPSGKDTPADKPSLQDLEEGTSVLQSRIPDLQVFVETELNVTTLEFFSIFWKDSSAFFQEFLESSDNACKSVNILPWTDHRHVGHARDVTFEAPVKASFGPKSTHCHQTQAYRLSASGNHLIIETSQVMSDIPYSDYFRVEMRWEVRNAKEGNKCNLTVAMDVPFSKKTVWKSLIEASARDECHKQYHGWVTRAQDEIKEYRAKTPFPLDASMPPVALAPPATALPDANAQELPDVISNMLRSQSELKKQESLSGATSSPERPAPVGSFAGLANETPAKNTASSRSDRPPQHGDSMLRTPGWSMLARNAVLCLLAVGCAGLLWWIWSEWSSSEGMSLHPSALPRGWKPGALCLEGECSAKFWERRISYLTQDLGMLERRISLIHEELAMAQQNVRELQERENYNNEGCRNVEEGGI</sequence>
<feature type="region of interest" description="Disordered" evidence="5">
    <location>
        <begin position="413"/>
        <end position="463"/>
    </location>
</feature>
<keyword evidence="4" id="KW-0472">Membrane</keyword>
<dbReference type="PANTHER" id="PTHR47666">
    <property type="entry name" value="PROTEIN VASCULAR ASSOCIATED DEATH 1, CHLOROPLASTIC"/>
    <property type="match status" value="1"/>
</dbReference>
<gene>
    <name evidence="7" type="ORF">CYMTET_5761</name>
</gene>
<name>A0AAE0GYJ6_9CHLO</name>
<comment type="caution">
    <text evidence="7">The sequence shown here is derived from an EMBL/GenBank/DDBJ whole genome shotgun (WGS) entry which is preliminary data.</text>
</comment>
<keyword evidence="2" id="KW-0812">Transmembrane</keyword>
<proteinExistence type="predicted"/>
<dbReference type="Proteomes" id="UP001190700">
    <property type="component" value="Unassembled WGS sequence"/>
</dbReference>
<dbReference type="PANTHER" id="PTHR47666:SF1">
    <property type="entry name" value="PROTEIN VASCULAR ASSOCIATED DEATH 1, CHLOROPLASTIC"/>
    <property type="match status" value="1"/>
</dbReference>
<evidence type="ECO:0000256" key="3">
    <source>
        <dbReference type="ARBA" id="ARBA00022989"/>
    </source>
</evidence>
<evidence type="ECO:0000256" key="4">
    <source>
        <dbReference type="ARBA" id="ARBA00023136"/>
    </source>
</evidence>
<evidence type="ECO:0000259" key="6">
    <source>
        <dbReference type="PROSITE" id="PS51778"/>
    </source>
</evidence>